<dbReference type="HOGENOM" id="CLU_119132_0_0_1"/>
<evidence type="ECO:0000259" key="1">
    <source>
        <dbReference type="Pfam" id="PF14200"/>
    </source>
</evidence>
<accession>A0A0C9ZQY6</accession>
<dbReference type="STRING" id="765257.A0A0C9ZQY6"/>
<name>A0A0C9ZQY6_9AGAM</name>
<dbReference type="EMBL" id="KN833714">
    <property type="protein sequence ID" value="KIK24697.1"/>
    <property type="molecule type" value="Genomic_DNA"/>
</dbReference>
<reference evidence="3" key="2">
    <citation type="submission" date="2015-01" db="EMBL/GenBank/DDBJ databases">
        <title>Evolutionary Origins and Diversification of the Mycorrhizal Mutualists.</title>
        <authorList>
            <consortium name="DOE Joint Genome Institute"/>
            <consortium name="Mycorrhizal Genomics Consortium"/>
            <person name="Kohler A."/>
            <person name="Kuo A."/>
            <person name="Nagy L.G."/>
            <person name="Floudas D."/>
            <person name="Copeland A."/>
            <person name="Barry K.W."/>
            <person name="Cichocki N."/>
            <person name="Veneault-Fourrey C."/>
            <person name="LaButti K."/>
            <person name="Lindquist E.A."/>
            <person name="Lipzen A."/>
            <person name="Lundell T."/>
            <person name="Morin E."/>
            <person name="Murat C."/>
            <person name="Riley R."/>
            <person name="Ohm R."/>
            <person name="Sun H."/>
            <person name="Tunlid A."/>
            <person name="Henrissat B."/>
            <person name="Grigoriev I.V."/>
            <person name="Hibbett D.S."/>
            <person name="Martin F."/>
        </authorList>
    </citation>
    <scope>NUCLEOTIDE SEQUENCE [LARGE SCALE GENOMIC DNA]</scope>
    <source>
        <strain evidence="3">441</strain>
    </source>
</reference>
<sequence>MSHSDSSQQLTRTDPQEEDATCLRHPVLLHTPTPLLYTRIPTVANCERVTACIRSGRTYVLTNVKAQNSCLDLSGVDRYSILGFQHHGGPNQTWTFERQHNGNYLIKSTGYNIYLSIEGEPRDRTRVVGEPTRFEWYVENRPGIQQVIRLFVPGTNQNVGFADDGNPSAYVTLSEKQMDDQHQLWCVESIGGTR</sequence>
<dbReference type="InterPro" id="IPR035992">
    <property type="entry name" value="Ricin_B-like_lectins"/>
</dbReference>
<dbReference type="SUPFAM" id="SSF50370">
    <property type="entry name" value="Ricin B-like lectins"/>
    <property type="match status" value="1"/>
</dbReference>
<dbReference type="CDD" id="cd23422">
    <property type="entry name" value="beta-trefoil_Ricin_MPL_CNL"/>
    <property type="match status" value="1"/>
</dbReference>
<organism evidence="2 3">
    <name type="scientific">Pisolithus microcarpus 441</name>
    <dbReference type="NCBI Taxonomy" id="765257"/>
    <lineage>
        <taxon>Eukaryota</taxon>
        <taxon>Fungi</taxon>
        <taxon>Dikarya</taxon>
        <taxon>Basidiomycota</taxon>
        <taxon>Agaricomycotina</taxon>
        <taxon>Agaricomycetes</taxon>
        <taxon>Agaricomycetidae</taxon>
        <taxon>Boletales</taxon>
        <taxon>Sclerodermatineae</taxon>
        <taxon>Pisolithaceae</taxon>
        <taxon>Pisolithus</taxon>
    </lineage>
</organism>
<evidence type="ECO:0000313" key="2">
    <source>
        <dbReference type="EMBL" id="KIK24697.1"/>
    </source>
</evidence>
<dbReference type="Pfam" id="PF14200">
    <property type="entry name" value="RicinB_lectin_2"/>
    <property type="match status" value="1"/>
</dbReference>
<dbReference type="InterPro" id="IPR000772">
    <property type="entry name" value="Ricin_B_lectin"/>
</dbReference>
<protein>
    <submittedName>
        <fullName evidence="2">Unplaced genomic scaffold scaffold_30, whole genome shotgun sequence</fullName>
    </submittedName>
</protein>
<evidence type="ECO:0000313" key="3">
    <source>
        <dbReference type="Proteomes" id="UP000054018"/>
    </source>
</evidence>
<feature type="domain" description="Ricin B lectin" evidence="1">
    <location>
        <begin position="56"/>
        <end position="127"/>
    </location>
</feature>
<keyword evidence="3" id="KW-1185">Reference proteome</keyword>
<reference evidence="2 3" key="1">
    <citation type="submission" date="2014-04" db="EMBL/GenBank/DDBJ databases">
        <authorList>
            <consortium name="DOE Joint Genome Institute"/>
            <person name="Kuo A."/>
            <person name="Kohler A."/>
            <person name="Costa M.D."/>
            <person name="Nagy L.G."/>
            <person name="Floudas D."/>
            <person name="Copeland A."/>
            <person name="Barry K.W."/>
            <person name="Cichocki N."/>
            <person name="Veneault-Fourrey C."/>
            <person name="LaButti K."/>
            <person name="Lindquist E.A."/>
            <person name="Lipzen A."/>
            <person name="Lundell T."/>
            <person name="Morin E."/>
            <person name="Murat C."/>
            <person name="Sun H."/>
            <person name="Tunlid A."/>
            <person name="Henrissat B."/>
            <person name="Grigoriev I.V."/>
            <person name="Hibbett D.S."/>
            <person name="Martin F."/>
            <person name="Nordberg H.P."/>
            <person name="Cantor M.N."/>
            <person name="Hua S.X."/>
        </authorList>
    </citation>
    <scope>NUCLEOTIDE SEQUENCE [LARGE SCALE GENOMIC DNA]</scope>
    <source>
        <strain evidence="2 3">441</strain>
    </source>
</reference>
<gene>
    <name evidence="2" type="ORF">PISMIDRAFT_678073</name>
</gene>
<proteinExistence type="predicted"/>
<dbReference type="Gene3D" id="2.80.10.50">
    <property type="match status" value="1"/>
</dbReference>
<dbReference type="Proteomes" id="UP000054018">
    <property type="component" value="Unassembled WGS sequence"/>
</dbReference>
<dbReference type="AlphaFoldDB" id="A0A0C9ZQY6"/>
<dbReference type="OrthoDB" id="2131701at2759"/>